<keyword evidence="1" id="KW-0472">Membrane</keyword>
<dbReference type="PIRSF" id="PIRSF035905">
    <property type="entry name" value="UCP035905_mp"/>
    <property type="match status" value="1"/>
</dbReference>
<sequence length="903" mass="96469">MGLVGGIAGAFIGIVLATLFDRESGQVVSVLAGATIGYLLARVAALGARLRAIESRLEARDATESTRAAVAARAVPPAMSEALDLRPKVPAPQPVPQAEEAFELPDPMPAPPLPAASIQTEPESMGAAIAWQEREPTGPDVGERAVGWIKAWFTEGNVPVKVGMLVLFAGVAALLKYAADEGWFTFPIEFRLVGVAVAAVAALVFAWRQRDTRRAFSLSLQGGAIGILLLTVFAAFRLYHLLPALPAFALMIILVAGVCLLAVLQDALALAVLGIVAGFAAPILISTGSGNHVFLFSYYAVLNVAVFAIAWTRAWRVLNLIGFFFTYAIGTLWGVLKYNHALFDSTEPFLVLFFVLYLAIPVLYALRLGRERPDVVDGTLVFGNPLVAFALQAALLEGERMPLAISALALGVIYAALAAGLIRRLRVLGESFAVLALGFSTLAIPLALSARTTGCLFALEGAALVWLGLRQQRRLPRWIGLLLQLLAAGAYVAAIGAREVDALPLANGPFLGAMLIAGSALACAWLYQRANRSAELGVVLYLWGLAWWFGAWLVDIDRFVAAEEQLPAVLGVVAVSAWLVGEAERLWQRRSLAFTVGVLFWVTLPISAVIGVDGQVFAGWSGLAHVALAVLGLRSLACLRSSADAAQTTAHLGWLWTWTLAFCLSLREVALRAELDAGWLLAMIGLPVLLVHGLALRRPHWISHPLGDEFPRYRPGLLTSQAFVLGFLLLLSLFNAGASAPLAFVPLLNPLELFQLATLIVLALWMRDPDAPAIIRGRRTALFAAGGFILITDATLRAVHHLGGIAWDERLLSASLAQTSLAVVWSILGVAGWVIGSRRGNRPLWLASAVLMAVVLAKLLLIDRQHLGNLFGIASFIAYGLLCTLVGYLAPAPPRETATEQAA</sequence>
<feature type="transmembrane region" description="Helical" evidence="1">
    <location>
        <begin position="27"/>
        <end position="48"/>
    </location>
</feature>
<feature type="transmembrane region" description="Helical" evidence="1">
    <location>
        <begin position="618"/>
        <end position="639"/>
    </location>
</feature>
<feature type="transmembrane region" description="Helical" evidence="1">
    <location>
        <begin position="293"/>
        <end position="310"/>
    </location>
</feature>
<name>A0A1I4Y324_9GAMM</name>
<feature type="transmembrane region" description="Helical" evidence="1">
    <location>
        <begin position="534"/>
        <end position="553"/>
    </location>
</feature>
<evidence type="ECO:0000256" key="1">
    <source>
        <dbReference type="SAM" id="Phobius"/>
    </source>
</evidence>
<evidence type="ECO:0000313" key="3">
    <source>
        <dbReference type="Proteomes" id="UP000198575"/>
    </source>
</evidence>
<feature type="transmembrane region" description="Helical" evidence="1">
    <location>
        <begin position="816"/>
        <end position="836"/>
    </location>
</feature>
<feature type="transmembrane region" description="Helical" evidence="1">
    <location>
        <begin position="593"/>
        <end position="612"/>
    </location>
</feature>
<dbReference type="Proteomes" id="UP000198575">
    <property type="component" value="Unassembled WGS sequence"/>
</dbReference>
<feature type="transmembrane region" description="Helical" evidence="1">
    <location>
        <begin position="401"/>
        <end position="422"/>
    </location>
</feature>
<evidence type="ECO:0000313" key="2">
    <source>
        <dbReference type="EMBL" id="SFN32518.1"/>
    </source>
</evidence>
<feature type="transmembrane region" description="Helical" evidence="1">
    <location>
        <begin position="478"/>
        <end position="497"/>
    </location>
</feature>
<organism evidence="2 3">
    <name type="scientific">Dokdonella immobilis</name>
    <dbReference type="NCBI Taxonomy" id="578942"/>
    <lineage>
        <taxon>Bacteria</taxon>
        <taxon>Pseudomonadati</taxon>
        <taxon>Pseudomonadota</taxon>
        <taxon>Gammaproteobacteria</taxon>
        <taxon>Lysobacterales</taxon>
        <taxon>Rhodanobacteraceae</taxon>
        <taxon>Dokdonella</taxon>
    </lineage>
</organism>
<feature type="transmembrane region" description="Helical" evidence="1">
    <location>
        <begin position="743"/>
        <end position="765"/>
    </location>
</feature>
<dbReference type="STRING" id="578942.SAMN05216289_11470"/>
<feature type="transmembrane region" description="Helical" evidence="1">
    <location>
        <begin position="268"/>
        <end position="287"/>
    </location>
</feature>
<feature type="transmembrane region" description="Helical" evidence="1">
    <location>
        <begin position="717"/>
        <end position="737"/>
    </location>
</feature>
<keyword evidence="3" id="KW-1185">Reference proteome</keyword>
<keyword evidence="1" id="KW-1133">Transmembrane helix</keyword>
<gene>
    <name evidence="2" type="ORF">SAMN05216289_11470</name>
</gene>
<dbReference type="PANTHER" id="PTHR38434">
    <property type="entry name" value="BLL2549 PROTEIN"/>
    <property type="match status" value="1"/>
</dbReference>
<feature type="transmembrane region" description="Helical" evidence="1">
    <location>
        <begin position="868"/>
        <end position="890"/>
    </location>
</feature>
<feature type="transmembrane region" description="Helical" evidence="1">
    <location>
        <begin position="378"/>
        <end position="395"/>
    </location>
</feature>
<feature type="transmembrane region" description="Helical" evidence="1">
    <location>
        <begin position="427"/>
        <end position="444"/>
    </location>
</feature>
<feature type="transmembrane region" description="Helical" evidence="1">
    <location>
        <begin position="677"/>
        <end position="696"/>
    </location>
</feature>
<dbReference type="InterPro" id="IPR014600">
    <property type="entry name" value="UCP035905_mem"/>
</dbReference>
<accession>A0A1I4Y324</accession>
<feature type="transmembrane region" description="Helical" evidence="1">
    <location>
        <begin position="565"/>
        <end position="581"/>
    </location>
</feature>
<feature type="transmembrane region" description="Helical" evidence="1">
    <location>
        <begin position="777"/>
        <end position="796"/>
    </location>
</feature>
<proteinExistence type="predicted"/>
<feature type="transmembrane region" description="Helical" evidence="1">
    <location>
        <begin position="348"/>
        <end position="366"/>
    </location>
</feature>
<keyword evidence="1" id="KW-0812">Transmembrane</keyword>
<feature type="transmembrane region" description="Helical" evidence="1">
    <location>
        <begin position="843"/>
        <end position="862"/>
    </location>
</feature>
<reference evidence="2 3" key="1">
    <citation type="submission" date="2016-10" db="EMBL/GenBank/DDBJ databases">
        <authorList>
            <person name="de Groot N.N."/>
        </authorList>
    </citation>
    <scope>NUCLEOTIDE SEQUENCE [LARGE SCALE GENOMIC DNA]</scope>
    <source>
        <strain evidence="2 3">CGMCC 1.7659</strain>
    </source>
</reference>
<dbReference type="EMBL" id="FOVF01000014">
    <property type="protein sequence ID" value="SFN32518.1"/>
    <property type="molecule type" value="Genomic_DNA"/>
</dbReference>
<feature type="transmembrane region" description="Helical" evidence="1">
    <location>
        <begin position="509"/>
        <end position="527"/>
    </location>
</feature>
<feature type="transmembrane region" description="Helical" evidence="1">
    <location>
        <begin position="190"/>
        <end position="207"/>
    </location>
</feature>
<dbReference type="OrthoDB" id="207428at2"/>
<protein>
    <submittedName>
        <fullName evidence="2">Uncharacterized membrane protein</fullName>
    </submittedName>
</protein>
<dbReference type="Pfam" id="PF10101">
    <property type="entry name" value="DUF2339"/>
    <property type="match status" value="1"/>
</dbReference>
<feature type="transmembrane region" description="Helical" evidence="1">
    <location>
        <begin position="158"/>
        <end position="178"/>
    </location>
</feature>
<dbReference type="AlphaFoldDB" id="A0A1I4Y324"/>
<feature type="transmembrane region" description="Helical" evidence="1">
    <location>
        <begin position="219"/>
        <end position="239"/>
    </location>
</feature>
<feature type="transmembrane region" description="Helical" evidence="1">
    <location>
        <begin position="450"/>
        <end position="469"/>
    </location>
</feature>
<dbReference type="RefSeq" id="WP_092407929.1">
    <property type="nucleotide sequence ID" value="NZ_FOVF01000014.1"/>
</dbReference>
<feature type="transmembrane region" description="Helical" evidence="1">
    <location>
        <begin position="317"/>
        <end position="336"/>
    </location>
</feature>
<dbReference type="InterPro" id="IPR019286">
    <property type="entry name" value="DUF2339_TM"/>
</dbReference>
<feature type="transmembrane region" description="Helical" evidence="1">
    <location>
        <begin position="245"/>
        <end position="263"/>
    </location>
</feature>
<dbReference type="PANTHER" id="PTHR38434:SF1">
    <property type="entry name" value="BLL2549 PROTEIN"/>
    <property type="match status" value="1"/>
</dbReference>
<feature type="transmembrane region" description="Helical" evidence="1">
    <location>
        <begin position="651"/>
        <end position="671"/>
    </location>
</feature>